<dbReference type="InterPro" id="IPR002818">
    <property type="entry name" value="DJ-1/PfpI"/>
</dbReference>
<dbReference type="SUPFAM" id="SSF52317">
    <property type="entry name" value="Class I glutamine amidotransferase-like"/>
    <property type="match status" value="1"/>
</dbReference>
<dbReference type="PANTHER" id="PTHR48094:SF11">
    <property type="entry name" value="GLUTATHIONE-INDEPENDENT GLYOXALASE HSP31-RELATED"/>
    <property type="match status" value="1"/>
</dbReference>
<dbReference type="CDD" id="cd03141">
    <property type="entry name" value="GATase1_Hsp31_like"/>
    <property type="match status" value="1"/>
</dbReference>
<evidence type="ECO:0000259" key="4">
    <source>
        <dbReference type="Pfam" id="PF01965"/>
    </source>
</evidence>
<evidence type="ECO:0000256" key="1">
    <source>
        <dbReference type="ARBA" id="ARBA00023016"/>
    </source>
</evidence>
<reference evidence="5" key="1">
    <citation type="submission" date="2019-03" db="EMBL/GenBank/DDBJ databases">
        <authorList>
            <person name="Danneels B."/>
        </authorList>
    </citation>
    <scope>NUCLEOTIDE SEQUENCE</scope>
</reference>
<evidence type="ECO:0000313" key="6">
    <source>
        <dbReference type="EMBL" id="VFR26562.1"/>
    </source>
</evidence>
<dbReference type="EMBL" id="CAADIB010000001">
    <property type="protein sequence ID" value="VFR17558.1"/>
    <property type="molecule type" value="Genomic_DNA"/>
</dbReference>
<keyword evidence="1" id="KW-0346">Stress response</keyword>
<dbReference type="AlphaFoldDB" id="A0A484NV93"/>
<organism evidence="5">
    <name type="scientific">plant metagenome</name>
    <dbReference type="NCBI Taxonomy" id="1297885"/>
    <lineage>
        <taxon>unclassified sequences</taxon>
        <taxon>metagenomes</taxon>
        <taxon>organismal metagenomes</taxon>
    </lineage>
</organism>
<dbReference type="InterPro" id="IPR029062">
    <property type="entry name" value="Class_I_gatase-like"/>
</dbReference>
<dbReference type="GO" id="GO:0019172">
    <property type="term" value="F:glyoxalase III activity"/>
    <property type="evidence" value="ECO:0007669"/>
    <property type="project" value="TreeGrafter"/>
</dbReference>
<evidence type="ECO:0000256" key="3">
    <source>
        <dbReference type="ARBA" id="ARBA00038493"/>
    </source>
</evidence>
<keyword evidence="2" id="KW-0456">Lyase</keyword>
<sequence length="151" mass="15792">MAETVPLSAIDISEYDAVFLPGGHGTMWDLPESAELAAMLGRAWAEGKVVAAVCHGPAGLVNVKDENGAPLVSGRRVTAFSDSEERAAGLDEAVPFLLENRLRELGGRYENVADFQPFAVADGRLVTGQNPASSGLTAKLTLQALNGGDAR</sequence>
<dbReference type="GO" id="GO:0005737">
    <property type="term" value="C:cytoplasm"/>
    <property type="evidence" value="ECO:0007669"/>
    <property type="project" value="TreeGrafter"/>
</dbReference>
<dbReference type="InterPro" id="IPR050325">
    <property type="entry name" value="Prot/Nucl_acid_deglycase"/>
</dbReference>
<protein>
    <submittedName>
        <fullName evidence="5">ThiJ/PfpI family protein</fullName>
    </submittedName>
</protein>
<proteinExistence type="inferred from homology"/>
<dbReference type="Gene3D" id="3.40.50.880">
    <property type="match status" value="1"/>
</dbReference>
<dbReference type="PANTHER" id="PTHR48094">
    <property type="entry name" value="PROTEIN/NUCLEIC ACID DEGLYCASE DJ-1-RELATED"/>
    <property type="match status" value="1"/>
</dbReference>
<accession>A0A484NV93</accession>
<gene>
    <name evidence="6" type="ORF">ANDO1_1177</name>
    <name evidence="5" type="ORF">ANDO2_1085</name>
</gene>
<name>A0A484NV93_9ZZZZ</name>
<dbReference type="GO" id="GO:0019243">
    <property type="term" value="P:methylglyoxal catabolic process to D-lactate via S-lactoyl-glutathione"/>
    <property type="evidence" value="ECO:0007669"/>
    <property type="project" value="TreeGrafter"/>
</dbReference>
<dbReference type="Pfam" id="PF01965">
    <property type="entry name" value="DJ-1_PfpI"/>
    <property type="match status" value="1"/>
</dbReference>
<feature type="domain" description="DJ-1/PfpI" evidence="4">
    <location>
        <begin position="7"/>
        <end position="133"/>
    </location>
</feature>
<dbReference type="EMBL" id="CAADHZ010000017">
    <property type="protein sequence ID" value="VFR26562.1"/>
    <property type="molecule type" value="Genomic_DNA"/>
</dbReference>
<evidence type="ECO:0000313" key="5">
    <source>
        <dbReference type="EMBL" id="VFR17558.1"/>
    </source>
</evidence>
<evidence type="ECO:0000256" key="2">
    <source>
        <dbReference type="ARBA" id="ARBA00023239"/>
    </source>
</evidence>
<comment type="similarity">
    <text evidence="3">Belongs to the peptidase C56 family. HSP31-like subfamily.</text>
</comment>